<evidence type="ECO:0000256" key="2">
    <source>
        <dbReference type="ARBA" id="ARBA00022692"/>
    </source>
</evidence>
<feature type="transmembrane region" description="Helical" evidence="5">
    <location>
        <begin position="40"/>
        <end position="59"/>
    </location>
</feature>
<dbReference type="InterPro" id="IPR038770">
    <property type="entry name" value="Na+/solute_symporter_sf"/>
</dbReference>
<dbReference type="InterPro" id="IPR004710">
    <property type="entry name" value="Bilac:Na_transpt"/>
</dbReference>
<feature type="transmembrane region" description="Helical" evidence="5">
    <location>
        <begin position="99"/>
        <end position="121"/>
    </location>
</feature>
<proteinExistence type="predicted"/>
<gene>
    <name evidence="6" type="ORF">A7P95_06660</name>
</gene>
<keyword evidence="4 5" id="KW-0472">Membrane</keyword>
<dbReference type="PANTHER" id="PTHR10361:SF28">
    <property type="entry name" value="P3 PROTEIN-RELATED"/>
    <property type="match status" value="1"/>
</dbReference>
<feature type="transmembrane region" description="Helical" evidence="5">
    <location>
        <begin position="224"/>
        <end position="248"/>
    </location>
</feature>
<evidence type="ECO:0000256" key="5">
    <source>
        <dbReference type="SAM" id="Phobius"/>
    </source>
</evidence>
<sequence length="327" mass="34611">MNVLQRFSRLVGKTFALWAALFAMAGFVVPDVFIQLVAPYIPWLLGIVMFGMGLTLTPADFKILGQHPKAVLIGVVAQFVIMPTTAYLLSLALNLPKEVAIGVVLVGSCPGGTASNVMTFLARGNVALSVAVTSITTLLAPLLTPAVFYLFAHEWLDISVAKMLTDIMKMVLLPIVLGVVAHTLFRKQTEAAADVLPLVSVLAIVLIIGAVVAGSRQQIIETGLLIFGVVVLHNAIGYALGFLAAKLFRLPYDAQKTLAIEVGMQNSGLGAALAKGHFAAMPLVAVPSAIFSVWHNISGSLLASYWAAKAEKAEQEAAKAQENPGQQ</sequence>
<feature type="transmembrane region" description="Helical" evidence="5">
    <location>
        <begin position="15"/>
        <end position="34"/>
    </location>
</feature>
<evidence type="ECO:0000256" key="1">
    <source>
        <dbReference type="ARBA" id="ARBA00004141"/>
    </source>
</evidence>
<dbReference type="GO" id="GO:0016020">
    <property type="term" value="C:membrane"/>
    <property type="evidence" value="ECO:0007669"/>
    <property type="project" value="UniProtKB-SubCell"/>
</dbReference>
<feature type="transmembrane region" description="Helical" evidence="5">
    <location>
        <begin position="128"/>
        <end position="152"/>
    </location>
</feature>
<dbReference type="PANTHER" id="PTHR10361">
    <property type="entry name" value="SODIUM-BILE ACID COTRANSPORTER"/>
    <property type="match status" value="1"/>
</dbReference>
<comment type="caution">
    <text evidence="6">The sequence shown here is derived from an EMBL/GenBank/DDBJ whole genome shotgun (WGS) entry which is preliminary data.</text>
</comment>
<feature type="transmembrane region" description="Helical" evidence="5">
    <location>
        <begin position="71"/>
        <end position="93"/>
    </location>
</feature>
<dbReference type="Gene3D" id="1.20.1530.20">
    <property type="match status" value="1"/>
</dbReference>
<organism evidence="6 7">
    <name type="scientific">Eikenella longinqua</name>
    <dbReference type="NCBI Taxonomy" id="1795827"/>
    <lineage>
        <taxon>Bacteria</taxon>
        <taxon>Pseudomonadati</taxon>
        <taxon>Pseudomonadota</taxon>
        <taxon>Betaproteobacteria</taxon>
        <taxon>Neisseriales</taxon>
        <taxon>Neisseriaceae</taxon>
        <taxon>Eikenella</taxon>
    </lineage>
</organism>
<accession>A0A1A9RXS5</accession>
<feature type="transmembrane region" description="Helical" evidence="5">
    <location>
        <begin position="167"/>
        <end position="185"/>
    </location>
</feature>
<dbReference type="RefSeq" id="WP_067592996.1">
    <property type="nucleotide sequence ID" value="NZ_LXSL01000022.1"/>
</dbReference>
<keyword evidence="3 5" id="KW-1133">Transmembrane helix</keyword>
<dbReference type="Proteomes" id="UP000077885">
    <property type="component" value="Unassembled WGS sequence"/>
</dbReference>
<evidence type="ECO:0000313" key="7">
    <source>
        <dbReference type="Proteomes" id="UP000077885"/>
    </source>
</evidence>
<dbReference type="Pfam" id="PF01758">
    <property type="entry name" value="SBF"/>
    <property type="match status" value="1"/>
</dbReference>
<evidence type="ECO:0000256" key="4">
    <source>
        <dbReference type="ARBA" id="ARBA00023136"/>
    </source>
</evidence>
<keyword evidence="7" id="KW-1185">Reference proteome</keyword>
<dbReference type="OrthoDB" id="9806785at2"/>
<evidence type="ECO:0000256" key="3">
    <source>
        <dbReference type="ARBA" id="ARBA00022989"/>
    </source>
</evidence>
<keyword evidence="2 5" id="KW-0812">Transmembrane</keyword>
<dbReference type="AlphaFoldDB" id="A0A1A9RXS5"/>
<dbReference type="InterPro" id="IPR002657">
    <property type="entry name" value="BilAc:Na_symport/Acr3"/>
</dbReference>
<evidence type="ECO:0000313" key="6">
    <source>
        <dbReference type="EMBL" id="OAM27590.1"/>
    </source>
</evidence>
<name>A0A1A9RXS5_9NEIS</name>
<dbReference type="EMBL" id="LXSL01000022">
    <property type="protein sequence ID" value="OAM27590.1"/>
    <property type="molecule type" value="Genomic_DNA"/>
</dbReference>
<feature type="transmembrane region" description="Helical" evidence="5">
    <location>
        <begin position="192"/>
        <end position="212"/>
    </location>
</feature>
<reference evidence="7" key="1">
    <citation type="submission" date="2016-05" db="EMBL/GenBank/DDBJ databases">
        <title>Draft genome of Corynebacterium afermentans subsp. afermentans LCDC 88199T.</title>
        <authorList>
            <person name="Bernier A.-M."/>
            <person name="Bernard K."/>
        </authorList>
    </citation>
    <scope>NUCLEOTIDE SEQUENCE [LARGE SCALE GENOMIC DNA]</scope>
    <source>
        <strain evidence="7">NML02-A-017</strain>
    </source>
</reference>
<comment type="subcellular location">
    <subcellularLocation>
        <location evidence="1">Membrane</location>
        <topology evidence="1">Multi-pass membrane protein</topology>
    </subcellularLocation>
</comment>
<protein>
    <submittedName>
        <fullName evidence="6">Sodium transporter</fullName>
    </submittedName>
</protein>